<dbReference type="InterPro" id="IPR011041">
    <property type="entry name" value="Quinoprot_gluc/sorb_DH_b-prop"/>
</dbReference>
<dbReference type="PANTHER" id="PTHR19328">
    <property type="entry name" value="HEDGEHOG-INTERACTING PROTEIN"/>
    <property type="match status" value="1"/>
</dbReference>
<evidence type="ECO:0000259" key="2">
    <source>
        <dbReference type="Pfam" id="PF07995"/>
    </source>
</evidence>
<dbReference type="EMBL" id="JBHMFA010000035">
    <property type="protein sequence ID" value="MFB9106942.1"/>
    <property type="molecule type" value="Genomic_DNA"/>
</dbReference>
<feature type="signal peptide" evidence="1">
    <location>
        <begin position="1"/>
        <end position="19"/>
    </location>
</feature>
<name>A0ABV5H505_9FLAO</name>
<feature type="domain" description="Glucose/Sorbosone dehydrogenase" evidence="2">
    <location>
        <begin position="46"/>
        <end position="364"/>
    </location>
</feature>
<dbReference type="PANTHER" id="PTHR19328:SF75">
    <property type="entry name" value="ALDOSE SUGAR DEHYDROGENASE YLII"/>
    <property type="match status" value="1"/>
</dbReference>
<keyword evidence="3" id="KW-0560">Oxidoreductase</keyword>
<feature type="chain" id="PRO_5046004760" evidence="1">
    <location>
        <begin position="20"/>
        <end position="374"/>
    </location>
</feature>
<dbReference type="Gene3D" id="2.120.10.30">
    <property type="entry name" value="TolB, C-terminal domain"/>
    <property type="match status" value="1"/>
</dbReference>
<keyword evidence="4" id="KW-1185">Reference proteome</keyword>
<dbReference type="SUPFAM" id="SSF50952">
    <property type="entry name" value="Soluble quinoprotein glucose dehydrogenase"/>
    <property type="match status" value="1"/>
</dbReference>
<proteinExistence type="predicted"/>
<comment type="caution">
    <text evidence="3">The sequence shown here is derived from an EMBL/GenBank/DDBJ whole genome shotgun (WGS) entry which is preliminary data.</text>
</comment>
<sequence>MKQLHIFIAIFTLSLNACAQQSESQVKAETPIALNYTTEIVVPEINIPWGMVFLPDGSMLITEKTGELIHFKNGTKTNIEGLPEVYVRGQGGLLDIKIHPNYANNGWLYITYASAEGEGDGGNTALMRGKLSGNTLVEKEVLYKAGPNTKKGQHFGSRIEFDKDGYLYFSIGERGNRDENPQDITRDCGKIYRLNDDGSIPEDNPFIETPNAKTAIFSYGHRNPQGMIKHPKTGAIWVNEHGPKGGDEINIIAKGKNYGWPIISYGVNYSGTAFTEITEKEGMEQPLFYWAPSIAPSGMAFVTSDKYPDWKNNILVGSLKFQYLERLVLENNKVVKREELFKNIGRVRNVIQGPDGYIYVAVEGTGIVKIVPIK</sequence>
<dbReference type="Pfam" id="PF07995">
    <property type="entry name" value="GSDH"/>
    <property type="match status" value="1"/>
</dbReference>
<keyword evidence="1" id="KW-0732">Signal</keyword>
<dbReference type="GO" id="GO:0016491">
    <property type="term" value="F:oxidoreductase activity"/>
    <property type="evidence" value="ECO:0007669"/>
    <property type="project" value="UniProtKB-KW"/>
</dbReference>
<dbReference type="EC" id="1.1.5.-" evidence="3"/>
<evidence type="ECO:0000256" key="1">
    <source>
        <dbReference type="SAM" id="SignalP"/>
    </source>
</evidence>
<reference evidence="3 4" key="1">
    <citation type="submission" date="2024-09" db="EMBL/GenBank/DDBJ databases">
        <authorList>
            <person name="Sun Q."/>
            <person name="Mori K."/>
        </authorList>
    </citation>
    <scope>NUCLEOTIDE SEQUENCE [LARGE SCALE GENOMIC DNA]</scope>
    <source>
        <strain evidence="3 4">CECT 8300</strain>
    </source>
</reference>
<evidence type="ECO:0000313" key="3">
    <source>
        <dbReference type="EMBL" id="MFB9106942.1"/>
    </source>
</evidence>
<protein>
    <submittedName>
        <fullName evidence="3">PQQ-dependent sugar dehydrogenase</fullName>
        <ecNumber evidence="3">1.1.5.-</ecNumber>
    </submittedName>
</protein>
<dbReference type="RefSeq" id="WP_290271070.1">
    <property type="nucleotide sequence ID" value="NZ_JAUFQP010000010.1"/>
</dbReference>
<accession>A0ABV5H505</accession>
<organism evidence="3 4">
    <name type="scientific">Algibacter miyuki</name>
    <dbReference type="NCBI Taxonomy" id="1306933"/>
    <lineage>
        <taxon>Bacteria</taxon>
        <taxon>Pseudomonadati</taxon>
        <taxon>Bacteroidota</taxon>
        <taxon>Flavobacteriia</taxon>
        <taxon>Flavobacteriales</taxon>
        <taxon>Flavobacteriaceae</taxon>
        <taxon>Algibacter</taxon>
    </lineage>
</organism>
<gene>
    <name evidence="3" type="ORF">ACFFU1_18690</name>
</gene>
<evidence type="ECO:0000313" key="4">
    <source>
        <dbReference type="Proteomes" id="UP001589590"/>
    </source>
</evidence>
<dbReference type="InterPro" id="IPR011042">
    <property type="entry name" value="6-blade_b-propeller_TolB-like"/>
</dbReference>
<dbReference type="InterPro" id="IPR012938">
    <property type="entry name" value="Glc/Sorbosone_DH"/>
</dbReference>
<dbReference type="Proteomes" id="UP001589590">
    <property type="component" value="Unassembled WGS sequence"/>
</dbReference>